<feature type="region of interest" description="Disordered" evidence="1">
    <location>
        <begin position="17"/>
        <end position="40"/>
    </location>
</feature>
<protein>
    <submittedName>
        <fullName evidence="2">Uncharacterized protein</fullName>
    </submittedName>
</protein>
<dbReference type="EMBL" id="BGPR01165247">
    <property type="protein sequence ID" value="GBM10732.1"/>
    <property type="molecule type" value="Genomic_DNA"/>
</dbReference>
<evidence type="ECO:0000313" key="2">
    <source>
        <dbReference type="EMBL" id="GBM10732.1"/>
    </source>
</evidence>
<evidence type="ECO:0000313" key="3">
    <source>
        <dbReference type="Proteomes" id="UP000499080"/>
    </source>
</evidence>
<keyword evidence="3" id="KW-1185">Reference proteome</keyword>
<feature type="non-terminal residue" evidence="2">
    <location>
        <position position="40"/>
    </location>
</feature>
<sequence>MERDRFIETLFDTLMTRSRSSDIPREAPLGTATPFSPGHP</sequence>
<dbReference type="Proteomes" id="UP000499080">
    <property type="component" value="Unassembled WGS sequence"/>
</dbReference>
<proteinExistence type="predicted"/>
<comment type="caution">
    <text evidence="2">The sequence shown here is derived from an EMBL/GenBank/DDBJ whole genome shotgun (WGS) entry which is preliminary data.</text>
</comment>
<accession>A0A4Y2D1V0</accession>
<gene>
    <name evidence="2" type="ORF">AVEN_177696_1</name>
</gene>
<organism evidence="2 3">
    <name type="scientific">Araneus ventricosus</name>
    <name type="common">Orbweaver spider</name>
    <name type="synonym">Epeira ventricosa</name>
    <dbReference type="NCBI Taxonomy" id="182803"/>
    <lineage>
        <taxon>Eukaryota</taxon>
        <taxon>Metazoa</taxon>
        <taxon>Ecdysozoa</taxon>
        <taxon>Arthropoda</taxon>
        <taxon>Chelicerata</taxon>
        <taxon>Arachnida</taxon>
        <taxon>Araneae</taxon>
        <taxon>Araneomorphae</taxon>
        <taxon>Entelegynae</taxon>
        <taxon>Araneoidea</taxon>
        <taxon>Araneidae</taxon>
        <taxon>Araneus</taxon>
    </lineage>
</organism>
<dbReference type="AlphaFoldDB" id="A0A4Y2D1V0"/>
<reference evidence="2 3" key="1">
    <citation type="journal article" date="2019" name="Sci. Rep.">
        <title>Orb-weaving spider Araneus ventricosus genome elucidates the spidroin gene catalogue.</title>
        <authorList>
            <person name="Kono N."/>
            <person name="Nakamura H."/>
            <person name="Ohtoshi R."/>
            <person name="Moran D.A.P."/>
            <person name="Shinohara A."/>
            <person name="Yoshida Y."/>
            <person name="Fujiwara M."/>
            <person name="Mori M."/>
            <person name="Tomita M."/>
            <person name="Arakawa K."/>
        </authorList>
    </citation>
    <scope>NUCLEOTIDE SEQUENCE [LARGE SCALE GENOMIC DNA]</scope>
</reference>
<name>A0A4Y2D1V0_ARAVE</name>
<evidence type="ECO:0000256" key="1">
    <source>
        <dbReference type="SAM" id="MobiDB-lite"/>
    </source>
</evidence>